<dbReference type="FunFam" id="3.40.50.720:FF:000311">
    <property type="entry name" value="Ornithine cyclodeaminase"/>
    <property type="match status" value="1"/>
</dbReference>
<dbReference type="InterPro" id="IPR003462">
    <property type="entry name" value="ODC_Mu_crystall"/>
</dbReference>
<dbReference type="EMBL" id="RRUE01000002">
    <property type="protein sequence ID" value="RRN44060.1"/>
    <property type="molecule type" value="Genomic_DNA"/>
</dbReference>
<feature type="domain" description="Rhodanese" evidence="2">
    <location>
        <begin position="160"/>
        <end position="195"/>
    </location>
</feature>
<dbReference type="RefSeq" id="WP_125096254.1">
    <property type="nucleotide sequence ID" value="NZ_RRUE01000002.1"/>
</dbReference>
<comment type="caution">
    <text evidence="3">The sequence shown here is derived from an EMBL/GenBank/DDBJ whole genome shotgun (WGS) entry which is preliminary data.</text>
</comment>
<dbReference type="NCBIfam" id="NF004793">
    <property type="entry name" value="PRK06141.1"/>
    <property type="match status" value="1"/>
</dbReference>
<dbReference type="AlphaFoldDB" id="A0A426FN11"/>
<dbReference type="Proteomes" id="UP000270261">
    <property type="component" value="Unassembled WGS sequence"/>
</dbReference>
<dbReference type="InterPro" id="IPR036291">
    <property type="entry name" value="NAD(P)-bd_dom_sf"/>
</dbReference>
<dbReference type="Gene3D" id="3.40.50.720">
    <property type="entry name" value="NAD(P)-binding Rossmann-like Domain"/>
    <property type="match status" value="1"/>
</dbReference>
<keyword evidence="4" id="KW-1185">Reference proteome</keyword>
<evidence type="ECO:0000313" key="4">
    <source>
        <dbReference type="Proteomes" id="UP000270261"/>
    </source>
</evidence>
<dbReference type="PANTHER" id="PTHR13812:SF19">
    <property type="entry name" value="KETIMINE REDUCTASE MU-CRYSTALLIN"/>
    <property type="match status" value="1"/>
</dbReference>
<dbReference type="GO" id="GO:0005737">
    <property type="term" value="C:cytoplasm"/>
    <property type="evidence" value="ECO:0007669"/>
    <property type="project" value="TreeGrafter"/>
</dbReference>
<protein>
    <submittedName>
        <fullName evidence="3">Ornithine cyclodeaminase family protein</fullName>
    </submittedName>
</protein>
<gene>
    <name evidence="3" type="ORF">EHV23_11810</name>
</gene>
<evidence type="ECO:0000313" key="3">
    <source>
        <dbReference type="EMBL" id="RRN44060.1"/>
    </source>
</evidence>
<evidence type="ECO:0000256" key="1">
    <source>
        <dbReference type="ARBA" id="ARBA00008903"/>
    </source>
</evidence>
<organism evidence="3 4">
    <name type="scientific">Lautropia dentalis</name>
    <dbReference type="NCBI Taxonomy" id="2490857"/>
    <lineage>
        <taxon>Bacteria</taxon>
        <taxon>Pseudomonadati</taxon>
        <taxon>Pseudomonadota</taxon>
        <taxon>Betaproteobacteria</taxon>
        <taxon>Burkholderiales</taxon>
        <taxon>Burkholderiaceae</taxon>
        <taxon>Lautropia</taxon>
    </lineage>
</organism>
<comment type="similarity">
    <text evidence="1">Belongs to the ornithine cyclodeaminase/mu-crystallin family.</text>
</comment>
<dbReference type="PROSITE" id="PS50206">
    <property type="entry name" value="RHODANESE_3"/>
    <property type="match status" value="1"/>
</dbReference>
<name>A0A426FN11_9BURK</name>
<dbReference type="Pfam" id="PF02423">
    <property type="entry name" value="OCD_Mu_crystall"/>
    <property type="match status" value="1"/>
</dbReference>
<dbReference type="GO" id="GO:0016491">
    <property type="term" value="F:oxidoreductase activity"/>
    <property type="evidence" value="ECO:0007669"/>
    <property type="project" value="UniProtKB-ARBA"/>
</dbReference>
<accession>A0A426FN11</accession>
<dbReference type="InterPro" id="IPR001763">
    <property type="entry name" value="Rhodanese-like_dom"/>
</dbReference>
<sequence>MKQFDADQCNRALAFRTLIPALREAFDKGASVPLRHTHTIESQGVQGTTLIMPAWNEAGFFGVKTINIFPANGAQNLPGLHATYVLYSATTGVPLALIDGDAITARRTAGAAALGADFLARKDARRLLVLGAGRIAALVPGAMRAVRDIEHVDIWNPRPVRAAVLAESLRKQGIPATPLEGGLDALEAAVRQADIISCATLAEAPLIQRDWLQPGAHLDLIGSFKPTMTEAAPECFLDTEVYVDTDEAALKSGDLLNAFATGRFATSDIRATLEQLCRGQRPGRTDDQAITVFKAVGSALEDLTAAVQVFQKG</sequence>
<proteinExistence type="inferred from homology"/>
<dbReference type="SUPFAM" id="SSF51735">
    <property type="entry name" value="NAD(P)-binding Rossmann-fold domains"/>
    <property type="match status" value="1"/>
</dbReference>
<dbReference type="Gene3D" id="3.30.1780.10">
    <property type="entry name" value="ornithine cyclodeaminase, domain 1"/>
    <property type="match status" value="1"/>
</dbReference>
<reference evidence="3 4" key="1">
    <citation type="submission" date="2018-11" db="EMBL/GenBank/DDBJ databases">
        <title>Genome sequencing of Lautropia sp. KCOM 2505 (= ChDC F240).</title>
        <authorList>
            <person name="Kook J.-K."/>
            <person name="Park S.-N."/>
            <person name="Lim Y.K."/>
        </authorList>
    </citation>
    <scope>NUCLEOTIDE SEQUENCE [LARGE SCALE GENOMIC DNA]</scope>
    <source>
        <strain evidence="3 4">KCOM 2505</strain>
    </source>
</reference>
<dbReference type="InterPro" id="IPR023401">
    <property type="entry name" value="ODC_N"/>
</dbReference>
<dbReference type="GO" id="GO:0019752">
    <property type="term" value="P:carboxylic acid metabolic process"/>
    <property type="evidence" value="ECO:0007669"/>
    <property type="project" value="UniProtKB-ARBA"/>
</dbReference>
<dbReference type="PIRSF" id="PIRSF001439">
    <property type="entry name" value="CryM"/>
    <property type="match status" value="1"/>
</dbReference>
<evidence type="ECO:0000259" key="2">
    <source>
        <dbReference type="PROSITE" id="PS50206"/>
    </source>
</evidence>
<dbReference type="PANTHER" id="PTHR13812">
    <property type="entry name" value="KETIMINE REDUCTASE MU-CRYSTALLIN"/>
    <property type="match status" value="1"/>
</dbReference>
<dbReference type="OrthoDB" id="5293744at2"/>